<proteinExistence type="predicted"/>
<dbReference type="RefSeq" id="WP_095909258.1">
    <property type="nucleotide sequence ID" value="NZ_CP022386.1"/>
</dbReference>
<reference evidence="2" key="1">
    <citation type="submission" date="2017-06" db="EMBL/GenBank/DDBJ databases">
        <title>Capnocytophaga spp. assemblies.</title>
        <authorList>
            <person name="Gulvik C.A."/>
        </authorList>
    </citation>
    <scope>NUCLEOTIDE SEQUENCE [LARGE SCALE GENOMIC DNA]</scope>
    <source>
        <strain evidence="2">H1496</strain>
    </source>
</reference>
<dbReference type="AlphaFoldDB" id="A0A250FNX7"/>
<name>A0A250FNX7_9FLAO</name>
<organism evidence="1 2">
    <name type="scientific">Capnocytophaga gingivalis</name>
    <dbReference type="NCBI Taxonomy" id="1017"/>
    <lineage>
        <taxon>Bacteria</taxon>
        <taxon>Pseudomonadati</taxon>
        <taxon>Bacteroidota</taxon>
        <taxon>Flavobacteriia</taxon>
        <taxon>Flavobacteriales</taxon>
        <taxon>Flavobacteriaceae</taxon>
        <taxon>Capnocytophaga</taxon>
    </lineage>
</organism>
<dbReference type="Proteomes" id="UP000217250">
    <property type="component" value="Chromosome"/>
</dbReference>
<evidence type="ECO:0000313" key="1">
    <source>
        <dbReference type="EMBL" id="ATA85768.1"/>
    </source>
</evidence>
<dbReference type="KEGG" id="cgh:CGC50_00505"/>
<accession>A0A250FNX7</accession>
<protein>
    <submittedName>
        <fullName evidence="1">Uncharacterized protein</fullName>
    </submittedName>
</protein>
<gene>
    <name evidence="1" type="ORF">CGC50_00505</name>
</gene>
<dbReference type="EMBL" id="CP022386">
    <property type="protein sequence ID" value="ATA85768.1"/>
    <property type="molecule type" value="Genomic_DNA"/>
</dbReference>
<evidence type="ECO:0000313" key="2">
    <source>
        <dbReference type="Proteomes" id="UP000217250"/>
    </source>
</evidence>
<dbReference type="OrthoDB" id="1046747at2"/>
<sequence>MKYISKIQIALFLSCLMINCSQRPEPSNPFSDWEKEHLRGRVKQLITYQQYRNDTLPIISEYDTLGRLTFRQDHFNDVFFTKETFIYQFPICIWDPPSYSKDSLTGQDQMEYHETYVKDFLDTPLQGSLDVFFLSENRIITRNDDGQISHIANQEGKIVYFNYQTKNGKQYCTEVFFNNGEEVVFSLKIDYDDKGNLQRLRSFGEKNTLSLEIYYTPDRQIKSIANYDKNQLKEGELKEEKLYHYNDKGQLIKEIKYGHLIIEYQYNDKNQVVEETEYNTKFPLDQAEKYRYQYTPQGDISRRELSYKKEDNTTATSVTTYRYKYDTQGNWTLKQTYRNGKYIEHQSRKIVYY</sequence>
<dbReference type="GeneID" id="84807047"/>